<keyword evidence="1" id="KW-0812">Transmembrane</keyword>
<dbReference type="Proteomes" id="UP000001522">
    <property type="component" value="Chromosome"/>
</dbReference>
<keyword evidence="1" id="KW-1133">Transmembrane helix</keyword>
<reference evidence="2 3" key="1">
    <citation type="journal article" date="2010" name="BMC Genomics">
        <title>Comparative genomics and proteomics of Helicobacter mustelae, an ulcerogenic and carcinogenic gastric pathogen.</title>
        <authorList>
            <person name="O'Toole P.W."/>
            <person name="Snelling W.J."/>
            <person name="Canchaya C."/>
            <person name="Forde B.M."/>
            <person name="Hardie K.R."/>
            <person name="Josenhans C."/>
            <person name="Graham R.L.J."/>
            <person name="McMullan G."/>
            <person name="Parkhill J."/>
            <person name="Belda E."/>
            <person name="Bentley S.D."/>
        </authorList>
    </citation>
    <scope>NUCLEOTIDE SEQUENCE [LARGE SCALE GENOMIC DNA]</scope>
    <source>
        <strain evidence="3">ATCC 43772 / LMG 18044 / NCTC 12198 / 12198</strain>
    </source>
</reference>
<dbReference type="KEGG" id="hms:HMU11350"/>
<sequence>MKRNYWPLGILIIIFIGVLLLVALVYISLVQPNINDNSYLQKSSSIEKSPDLFLGATRHFAESYEVLVKSNEQKDHFIPPYLLRAKKIEEKIQKPLVLKPRTKNILQLEFLKKKPNAPKILHYGVYMIRYYDKNYKDKADLLFEGDDHQLSFDFAPKKEGRYKLILQIAFEKDGKREQAYLQRDFLVQK</sequence>
<feature type="transmembrane region" description="Helical" evidence="1">
    <location>
        <begin position="6"/>
        <end position="29"/>
    </location>
</feature>
<protein>
    <submittedName>
        <fullName evidence="2">Putative inner membrane protein</fullName>
    </submittedName>
</protein>
<name>D3UIR5_HELM1</name>
<dbReference type="RefSeq" id="WP_013023459.1">
    <property type="nucleotide sequence ID" value="NC_013949.1"/>
</dbReference>
<evidence type="ECO:0000256" key="1">
    <source>
        <dbReference type="SAM" id="Phobius"/>
    </source>
</evidence>
<keyword evidence="3" id="KW-1185">Reference proteome</keyword>
<dbReference type="STRING" id="679897.HMU11350"/>
<organism evidence="2 3">
    <name type="scientific">Helicobacter mustelae (strain ATCC 43772 / CCUG 25715 / CIP 103759 / LMG 18044 / NCTC 12198 / R85-136P)</name>
    <name type="common">Campylobacter mustelae</name>
    <dbReference type="NCBI Taxonomy" id="679897"/>
    <lineage>
        <taxon>Bacteria</taxon>
        <taxon>Pseudomonadati</taxon>
        <taxon>Campylobacterota</taxon>
        <taxon>Epsilonproteobacteria</taxon>
        <taxon>Campylobacterales</taxon>
        <taxon>Helicobacteraceae</taxon>
        <taxon>Helicobacter</taxon>
    </lineage>
</organism>
<keyword evidence="1" id="KW-0472">Membrane</keyword>
<gene>
    <name evidence="2" type="ordered locus">HMU11350</name>
</gene>
<evidence type="ECO:0000313" key="2">
    <source>
        <dbReference type="EMBL" id="CBG40390.1"/>
    </source>
</evidence>
<dbReference type="EMBL" id="FN555004">
    <property type="protein sequence ID" value="CBG40390.1"/>
    <property type="molecule type" value="Genomic_DNA"/>
</dbReference>
<dbReference type="AlphaFoldDB" id="D3UIR5"/>
<proteinExistence type="predicted"/>
<dbReference type="HOGENOM" id="CLU_1473251_0_0_7"/>
<evidence type="ECO:0000313" key="3">
    <source>
        <dbReference type="Proteomes" id="UP000001522"/>
    </source>
</evidence>
<accession>D3UIR5</accession>